<dbReference type="InterPro" id="IPR037445">
    <property type="entry name" value="MAGE"/>
</dbReference>
<evidence type="ECO:0000313" key="3">
    <source>
        <dbReference type="EMBL" id="KFO37442.1"/>
    </source>
</evidence>
<evidence type="ECO:0000313" key="4">
    <source>
        <dbReference type="Proteomes" id="UP000028990"/>
    </source>
</evidence>
<gene>
    <name evidence="3" type="ORF">H920_01141</name>
</gene>
<feature type="compositionally biased region" description="Polar residues" evidence="1">
    <location>
        <begin position="1"/>
        <end position="12"/>
    </location>
</feature>
<accession>A0A091E269</accession>
<dbReference type="FunFam" id="1.10.10.1210:FF:000001">
    <property type="entry name" value="melanoma-associated antigen D1"/>
    <property type="match status" value="1"/>
</dbReference>
<dbReference type="AlphaFoldDB" id="A0A091E269"/>
<dbReference type="Proteomes" id="UP000028990">
    <property type="component" value="Unassembled WGS sequence"/>
</dbReference>
<organism evidence="3 4">
    <name type="scientific">Fukomys damarensis</name>
    <name type="common">Damaraland mole rat</name>
    <name type="synonym">Cryptomys damarensis</name>
    <dbReference type="NCBI Taxonomy" id="885580"/>
    <lineage>
        <taxon>Eukaryota</taxon>
        <taxon>Metazoa</taxon>
        <taxon>Chordata</taxon>
        <taxon>Craniata</taxon>
        <taxon>Vertebrata</taxon>
        <taxon>Euteleostomi</taxon>
        <taxon>Mammalia</taxon>
        <taxon>Eutheria</taxon>
        <taxon>Euarchontoglires</taxon>
        <taxon>Glires</taxon>
        <taxon>Rodentia</taxon>
        <taxon>Hystricomorpha</taxon>
        <taxon>Bathyergidae</taxon>
        <taxon>Fukomys</taxon>
    </lineage>
</organism>
<reference evidence="3 4" key="1">
    <citation type="submission" date="2013-11" db="EMBL/GenBank/DDBJ databases">
        <title>The Damaraland mole rat (Fukomys damarensis) genome and evolution of African mole rats.</title>
        <authorList>
            <person name="Gladyshev V.N."/>
            <person name="Fang X."/>
        </authorList>
    </citation>
    <scope>NUCLEOTIDE SEQUENCE [LARGE SCALE GENOMIC DNA]</scope>
    <source>
        <tissue evidence="3">Liver</tissue>
    </source>
</reference>
<dbReference type="GO" id="GO:0000122">
    <property type="term" value="P:negative regulation of transcription by RNA polymerase II"/>
    <property type="evidence" value="ECO:0007669"/>
    <property type="project" value="TreeGrafter"/>
</dbReference>
<evidence type="ECO:0000256" key="1">
    <source>
        <dbReference type="SAM" id="MobiDB-lite"/>
    </source>
</evidence>
<dbReference type="InterPro" id="IPR041899">
    <property type="entry name" value="MAGE_WH2"/>
</dbReference>
<name>A0A091E269_FUKDA</name>
<dbReference type="InterPro" id="IPR002190">
    <property type="entry name" value="MHD_dom"/>
</dbReference>
<dbReference type="Gene3D" id="1.10.10.1210">
    <property type="entry name" value="MAGE homology domain, winged helix WH2 motif"/>
    <property type="match status" value="1"/>
</dbReference>
<dbReference type="Gene3D" id="1.10.10.1200">
    <property type="entry name" value="MAGE homology domain, winged helix WH1 motif"/>
    <property type="match status" value="1"/>
</dbReference>
<proteinExistence type="predicted"/>
<dbReference type="Pfam" id="PF01454">
    <property type="entry name" value="MAGE"/>
    <property type="match status" value="1"/>
</dbReference>
<feature type="region of interest" description="Disordered" evidence="1">
    <location>
        <begin position="1"/>
        <end position="30"/>
    </location>
</feature>
<evidence type="ECO:0000259" key="2">
    <source>
        <dbReference type="PROSITE" id="PS50838"/>
    </source>
</evidence>
<dbReference type="PANTHER" id="PTHR11736:SF153">
    <property type="entry name" value="MELANOMA-ASSOCIATED ANTIGEN 10"/>
    <property type="match status" value="1"/>
</dbReference>
<dbReference type="GO" id="GO:0005634">
    <property type="term" value="C:nucleus"/>
    <property type="evidence" value="ECO:0007669"/>
    <property type="project" value="TreeGrafter"/>
</dbReference>
<dbReference type="OrthoDB" id="205198at2759"/>
<dbReference type="InterPro" id="IPR041898">
    <property type="entry name" value="MAGE_WH1"/>
</dbReference>
<dbReference type="EMBL" id="KN120832">
    <property type="protein sequence ID" value="KFO37442.1"/>
    <property type="molecule type" value="Genomic_DNA"/>
</dbReference>
<keyword evidence="4" id="KW-1185">Reference proteome</keyword>
<dbReference type="SMART" id="SM01373">
    <property type="entry name" value="MAGE"/>
    <property type="match status" value="1"/>
</dbReference>
<dbReference type="eggNOG" id="KOG4562">
    <property type="taxonomic scope" value="Eukaryota"/>
</dbReference>
<protein>
    <submittedName>
        <fullName evidence="3">Melanoma-associated antigen 10</fullName>
    </submittedName>
</protein>
<dbReference type="GO" id="GO:0042826">
    <property type="term" value="F:histone deacetylase binding"/>
    <property type="evidence" value="ECO:0007669"/>
    <property type="project" value="TreeGrafter"/>
</dbReference>
<dbReference type="PROSITE" id="PS50838">
    <property type="entry name" value="MAGE"/>
    <property type="match status" value="1"/>
</dbReference>
<feature type="domain" description="MAGE" evidence="2">
    <location>
        <begin position="38"/>
        <end position="237"/>
    </location>
</feature>
<feature type="compositionally biased region" description="Basic and acidic residues" evidence="1">
    <location>
        <begin position="15"/>
        <end position="28"/>
    </location>
</feature>
<dbReference type="PANTHER" id="PTHR11736">
    <property type="entry name" value="MELANOMA-ASSOCIATED ANTIGEN MAGE ANTIGEN"/>
    <property type="match status" value="1"/>
</dbReference>
<sequence>MAFRQRSQSRQGSAGEREEHPCPSRDQEGPQSLPLEVLYQKINILVDFLLQKYSIKEMTTRAEILHCVLKDHWEHFPLIFAKVCDCLYMLFGVDVKEVDPPGCIYSLDPVLGLTYNERNGDDYRSAKSSILILIITTIFRKGNRASEKVIWLELSRMGVFDGREHAVYGEPRKLITEDLVEEGYLEYRQVPNSNPARYEFLWGPRTHAETNKMEVLEHLAKVNKRDPWSYLRLYEEAFREQQEALHAQRVGH</sequence>